<evidence type="ECO:0000313" key="2">
    <source>
        <dbReference type="EMBL" id="KAK8950426.1"/>
    </source>
</evidence>
<comment type="caution">
    <text evidence="2">The sequence shown here is derived from an EMBL/GenBank/DDBJ whole genome shotgun (WGS) entry which is preliminary data.</text>
</comment>
<keyword evidence="3" id="KW-1185">Reference proteome</keyword>
<dbReference type="Proteomes" id="UP001412067">
    <property type="component" value="Unassembled WGS sequence"/>
</dbReference>
<dbReference type="EMBL" id="JBBWWR010000015">
    <property type="protein sequence ID" value="KAK8950426.1"/>
    <property type="molecule type" value="Genomic_DNA"/>
</dbReference>
<reference evidence="2 3" key="1">
    <citation type="journal article" date="2022" name="Nat. Plants">
        <title>Genomes of leafy and leafless Platanthera orchids illuminate the evolution of mycoheterotrophy.</title>
        <authorList>
            <person name="Li M.H."/>
            <person name="Liu K.W."/>
            <person name="Li Z."/>
            <person name="Lu H.C."/>
            <person name="Ye Q.L."/>
            <person name="Zhang D."/>
            <person name="Wang J.Y."/>
            <person name="Li Y.F."/>
            <person name="Zhong Z.M."/>
            <person name="Liu X."/>
            <person name="Yu X."/>
            <person name="Liu D.K."/>
            <person name="Tu X.D."/>
            <person name="Liu B."/>
            <person name="Hao Y."/>
            <person name="Liao X.Y."/>
            <person name="Jiang Y.T."/>
            <person name="Sun W.H."/>
            <person name="Chen J."/>
            <person name="Chen Y.Q."/>
            <person name="Ai Y."/>
            <person name="Zhai J.W."/>
            <person name="Wu S.S."/>
            <person name="Zhou Z."/>
            <person name="Hsiao Y.Y."/>
            <person name="Wu W.L."/>
            <person name="Chen Y.Y."/>
            <person name="Lin Y.F."/>
            <person name="Hsu J.L."/>
            <person name="Li C.Y."/>
            <person name="Wang Z.W."/>
            <person name="Zhao X."/>
            <person name="Zhong W.Y."/>
            <person name="Ma X.K."/>
            <person name="Ma L."/>
            <person name="Huang J."/>
            <person name="Chen G.Z."/>
            <person name="Huang M.Z."/>
            <person name="Huang L."/>
            <person name="Peng D.H."/>
            <person name="Luo Y.B."/>
            <person name="Zou S.Q."/>
            <person name="Chen S.P."/>
            <person name="Lan S."/>
            <person name="Tsai W.C."/>
            <person name="Van de Peer Y."/>
            <person name="Liu Z.J."/>
        </authorList>
    </citation>
    <scope>NUCLEOTIDE SEQUENCE [LARGE SCALE GENOMIC DNA]</scope>
    <source>
        <strain evidence="2">Lor288</strain>
    </source>
</reference>
<proteinExistence type="predicted"/>
<protein>
    <submittedName>
        <fullName evidence="2">Uncharacterized protein</fullName>
    </submittedName>
</protein>
<evidence type="ECO:0000313" key="3">
    <source>
        <dbReference type="Proteomes" id="UP001412067"/>
    </source>
</evidence>
<organism evidence="2 3">
    <name type="scientific">Platanthera guangdongensis</name>
    <dbReference type="NCBI Taxonomy" id="2320717"/>
    <lineage>
        <taxon>Eukaryota</taxon>
        <taxon>Viridiplantae</taxon>
        <taxon>Streptophyta</taxon>
        <taxon>Embryophyta</taxon>
        <taxon>Tracheophyta</taxon>
        <taxon>Spermatophyta</taxon>
        <taxon>Magnoliopsida</taxon>
        <taxon>Liliopsida</taxon>
        <taxon>Asparagales</taxon>
        <taxon>Orchidaceae</taxon>
        <taxon>Orchidoideae</taxon>
        <taxon>Orchideae</taxon>
        <taxon>Orchidinae</taxon>
        <taxon>Platanthera</taxon>
    </lineage>
</organism>
<name>A0ABR2LUH2_9ASPA</name>
<feature type="compositionally biased region" description="Polar residues" evidence="1">
    <location>
        <begin position="12"/>
        <end position="21"/>
    </location>
</feature>
<evidence type="ECO:0000256" key="1">
    <source>
        <dbReference type="SAM" id="MobiDB-lite"/>
    </source>
</evidence>
<feature type="region of interest" description="Disordered" evidence="1">
    <location>
        <begin position="1"/>
        <end position="27"/>
    </location>
</feature>
<accession>A0ABR2LUH2</accession>
<gene>
    <name evidence="2" type="ORF">KSP40_PGU002132</name>
</gene>
<sequence>MRENQSRPRQGVQWQSKSWLTGSAGASGGVVKARGTVGLQGMLRLQDWQQARGRQRGAYKRRECDGEFSSAMRPNNNTIDKLVVFLSKLVHHRIDPARSSLAHRAKLCEVFVGLSRKGFCVSRFLTGFNAL</sequence>